<dbReference type="SMART" id="SM00563">
    <property type="entry name" value="PlsC"/>
    <property type="match status" value="1"/>
</dbReference>
<keyword evidence="6" id="KW-0812">Transmembrane</keyword>
<keyword evidence="6" id="KW-1133">Transmembrane helix</keyword>
<keyword evidence="4" id="KW-0443">Lipid metabolism</keyword>
<accession>A0A419S6Y3</accession>
<evidence type="ECO:0000259" key="7">
    <source>
        <dbReference type="SMART" id="SM00563"/>
    </source>
</evidence>
<name>A0A419S6Y3_9SPHI</name>
<evidence type="ECO:0000313" key="8">
    <source>
        <dbReference type="EMBL" id="RKD17070.1"/>
    </source>
</evidence>
<dbReference type="Proteomes" id="UP000283433">
    <property type="component" value="Unassembled WGS sequence"/>
</dbReference>
<keyword evidence="9" id="KW-1185">Reference proteome</keyword>
<dbReference type="PANTHER" id="PTHR10434:SF64">
    <property type="entry name" value="1-ACYL-SN-GLYCEROL-3-PHOSPHATE ACYLTRANSFERASE-RELATED"/>
    <property type="match status" value="1"/>
</dbReference>
<dbReference type="RefSeq" id="WP_120181265.1">
    <property type="nucleotide sequence ID" value="NZ_MBTA01000012.1"/>
</dbReference>
<comment type="pathway">
    <text evidence="1">Lipid metabolism.</text>
</comment>
<organism evidence="8 9">
    <name type="scientific">Pelobium manganitolerans</name>
    <dbReference type="NCBI Taxonomy" id="1842495"/>
    <lineage>
        <taxon>Bacteria</taxon>
        <taxon>Pseudomonadati</taxon>
        <taxon>Bacteroidota</taxon>
        <taxon>Sphingobacteriia</taxon>
        <taxon>Sphingobacteriales</taxon>
        <taxon>Sphingobacteriaceae</taxon>
        <taxon>Pelobium</taxon>
    </lineage>
</organism>
<dbReference type="Pfam" id="PF01553">
    <property type="entry name" value="Acyltransferase"/>
    <property type="match status" value="1"/>
</dbReference>
<evidence type="ECO:0000256" key="6">
    <source>
        <dbReference type="SAM" id="Phobius"/>
    </source>
</evidence>
<keyword evidence="3 8" id="KW-0808">Transferase</keyword>
<gene>
    <name evidence="8" type="ORF">BCY91_02680</name>
</gene>
<dbReference type="AlphaFoldDB" id="A0A419S6Y3"/>
<dbReference type="CDD" id="cd07989">
    <property type="entry name" value="LPLAT_AGPAT-like"/>
    <property type="match status" value="1"/>
</dbReference>
<dbReference type="SUPFAM" id="SSF69593">
    <property type="entry name" value="Glycerol-3-phosphate (1)-acyltransferase"/>
    <property type="match status" value="1"/>
</dbReference>
<protein>
    <submittedName>
        <fullName evidence="8">Glycerol acyltransferase</fullName>
    </submittedName>
</protein>
<keyword evidence="5 8" id="KW-0012">Acyltransferase</keyword>
<keyword evidence="2" id="KW-0444">Lipid biosynthesis</keyword>
<dbReference type="OrthoDB" id="9803035at2"/>
<evidence type="ECO:0000256" key="5">
    <source>
        <dbReference type="ARBA" id="ARBA00023315"/>
    </source>
</evidence>
<feature type="transmembrane region" description="Helical" evidence="6">
    <location>
        <begin position="12"/>
        <end position="32"/>
    </location>
</feature>
<feature type="domain" description="Phospholipid/glycerol acyltransferase" evidence="7">
    <location>
        <begin position="76"/>
        <end position="195"/>
    </location>
</feature>
<evidence type="ECO:0000256" key="2">
    <source>
        <dbReference type="ARBA" id="ARBA00022516"/>
    </source>
</evidence>
<keyword evidence="6" id="KW-0472">Membrane</keyword>
<sequence>MSRFFGFLLSPLHHLAFFIILIVFQPIQWLSLKIGGYKAHKTSVDWLNFFLTSAYYILGNTVKFVNHHNLPTNRPIIFAANHQSMYDIPPLIWFLRKYHAKFISKIELTKNIPSISFNLKYGGGANIDRKDKKQSLGEIMKLGERMQKNIWSAVIFPEGTRSKNGVMKEFQIGGISVLLKKAPDALIVPIAIENSWKVVKNGSVWLHAFIPLKFTVLQPIEPAGKDVLALIKQAETEVREFIEK</sequence>
<dbReference type="InterPro" id="IPR002123">
    <property type="entry name" value="Plipid/glycerol_acylTrfase"/>
</dbReference>
<dbReference type="EMBL" id="MBTA01000012">
    <property type="protein sequence ID" value="RKD17070.1"/>
    <property type="molecule type" value="Genomic_DNA"/>
</dbReference>
<proteinExistence type="predicted"/>
<dbReference type="GO" id="GO:0003841">
    <property type="term" value="F:1-acylglycerol-3-phosphate O-acyltransferase activity"/>
    <property type="evidence" value="ECO:0007669"/>
    <property type="project" value="TreeGrafter"/>
</dbReference>
<reference evidence="8 9" key="1">
    <citation type="submission" date="2016-07" db="EMBL/GenBank/DDBJ databases">
        <title>Genome of Pelobium manganitolerans.</title>
        <authorList>
            <person name="Wu S."/>
            <person name="Wang G."/>
        </authorList>
    </citation>
    <scope>NUCLEOTIDE SEQUENCE [LARGE SCALE GENOMIC DNA]</scope>
    <source>
        <strain evidence="8 9">YS-25</strain>
    </source>
</reference>
<dbReference type="PANTHER" id="PTHR10434">
    <property type="entry name" value="1-ACYL-SN-GLYCEROL-3-PHOSPHATE ACYLTRANSFERASE"/>
    <property type="match status" value="1"/>
</dbReference>
<dbReference type="GO" id="GO:0006654">
    <property type="term" value="P:phosphatidic acid biosynthetic process"/>
    <property type="evidence" value="ECO:0007669"/>
    <property type="project" value="TreeGrafter"/>
</dbReference>
<evidence type="ECO:0000256" key="1">
    <source>
        <dbReference type="ARBA" id="ARBA00005189"/>
    </source>
</evidence>
<evidence type="ECO:0000313" key="9">
    <source>
        <dbReference type="Proteomes" id="UP000283433"/>
    </source>
</evidence>
<evidence type="ECO:0000256" key="3">
    <source>
        <dbReference type="ARBA" id="ARBA00022679"/>
    </source>
</evidence>
<evidence type="ECO:0000256" key="4">
    <source>
        <dbReference type="ARBA" id="ARBA00023098"/>
    </source>
</evidence>
<comment type="caution">
    <text evidence="8">The sequence shown here is derived from an EMBL/GenBank/DDBJ whole genome shotgun (WGS) entry which is preliminary data.</text>
</comment>